<feature type="transmembrane region" description="Helical" evidence="1">
    <location>
        <begin position="50"/>
        <end position="72"/>
    </location>
</feature>
<dbReference type="EMBL" id="CP002534">
    <property type="protein sequence ID" value="ADY29185.1"/>
    <property type="molecule type" value="Genomic_DNA"/>
</dbReference>
<feature type="transmembrane region" description="Helical" evidence="1">
    <location>
        <begin position="6"/>
        <end position="38"/>
    </location>
</feature>
<keyword evidence="1" id="KW-1133">Transmembrane helix</keyword>
<dbReference type="HOGENOM" id="CLU_607926_0_0_10"/>
<dbReference type="RefSeq" id="WP_013620932.1">
    <property type="nucleotide sequence ID" value="NC_015167.1"/>
</dbReference>
<feature type="transmembrane region" description="Helical" evidence="1">
    <location>
        <begin position="266"/>
        <end position="296"/>
    </location>
</feature>
<evidence type="ECO:0008006" key="4">
    <source>
        <dbReference type="Google" id="ProtNLM"/>
    </source>
</evidence>
<feature type="transmembrane region" description="Helical" evidence="1">
    <location>
        <begin position="430"/>
        <end position="446"/>
    </location>
</feature>
<feature type="transmembrane region" description="Helical" evidence="1">
    <location>
        <begin position="78"/>
        <end position="97"/>
    </location>
</feature>
<keyword evidence="1" id="KW-0812">Transmembrane</keyword>
<keyword evidence="1" id="KW-0472">Membrane</keyword>
<evidence type="ECO:0000313" key="3">
    <source>
        <dbReference type="Proteomes" id="UP000007487"/>
    </source>
</evidence>
<dbReference type="KEGG" id="cly:Celly_1359"/>
<feature type="transmembrane region" description="Helical" evidence="1">
    <location>
        <begin position="162"/>
        <end position="183"/>
    </location>
</feature>
<dbReference type="AlphaFoldDB" id="F0RHE5"/>
<reference evidence="2 3" key="1">
    <citation type="journal article" date="2011" name="Stand. Genomic Sci.">
        <title>Complete genome sequence of Cellulophaga lytica type strain (LIM- 21).</title>
        <authorList>
            <person name="Pati A."/>
            <person name="Abt B."/>
            <person name="Teshima H."/>
            <person name="Nolan M."/>
            <person name="Lapidus A."/>
            <person name="Lucas S."/>
            <person name="Hammon N."/>
            <person name="Deshpande S."/>
            <person name="Cheng J.F."/>
            <person name="Tapia R."/>
            <person name="Han C."/>
            <person name="Goodwin L."/>
            <person name="Pitluck S."/>
            <person name="Liolios K."/>
            <person name="Pagani I."/>
            <person name="Mavromatis K."/>
            <person name="Ovchinikova G."/>
            <person name="Chen A."/>
            <person name="Palaniappan K."/>
            <person name="Land M."/>
            <person name="Hauser L."/>
            <person name="Jeffries C.D."/>
            <person name="Detter J.C."/>
            <person name="Brambilla E.M."/>
            <person name="Kannan K.P."/>
            <person name="Rohde M."/>
            <person name="Spring S."/>
            <person name="Goker M."/>
            <person name="Woyke T."/>
            <person name="Bristow J."/>
            <person name="Eisen J.A."/>
            <person name="Markowitz V."/>
            <person name="Hugenholtz P."/>
            <person name="Kyrpides N.C."/>
            <person name="Klenk H.P."/>
            <person name="Ivanova N."/>
        </authorList>
    </citation>
    <scope>NUCLEOTIDE SEQUENCE [LARGE SCALE GENOMIC DNA]</scope>
    <source>
        <strain evidence="3">ATCC 23178 / DSM 7489 / JCM 8516 / NBRC 14961 / NCIMB 1423 / VKM B-1433 / Cy l20</strain>
    </source>
</reference>
<proteinExistence type="predicted"/>
<dbReference type="STRING" id="867900.Celly_1359"/>
<evidence type="ECO:0000256" key="1">
    <source>
        <dbReference type="SAM" id="Phobius"/>
    </source>
</evidence>
<name>F0RHE5_CELLC</name>
<sequence>MHNKNIFHFLFVSLVYIAVYILTIIIPFSPLIIILVLLNYNKKLALRVSIIALVAILNNQFVISNLSVSLYGLGKLHIYQAGILFYLIIVLLITIFSRFKLINTLKLFGCYVVVFFLLYYSNIIKSILFSFNVFGGFFMFFLLLSCLINYRKKDLKVYYDQLTFDFFYLIFFILIASILISLIDLSTNFYLLKYQATAVSNFRGSNENILFVNGFPKIYVTGFGNYDFILRYTPLVNDPVRAGYWYVCFIMFILFIIRKITIKLFLLPILLVLLVLTWSKGAIIFIVLIGVYYFLFKKKMQNTAYLFFIGTLSLMIYLSGILKTSAAIHVLGLKIPFEQSFGLRYLFGNGLHKAGNMGRLEGEHWMESVSRGAESLVGTYFYAFGLIGFLLYSRLHIIYIKKFNSNGFFVVSSILISSFFISFLQEGQYNVFQIFPFLLFSFFVIFKNEF</sequence>
<evidence type="ECO:0000313" key="2">
    <source>
        <dbReference type="EMBL" id="ADY29185.1"/>
    </source>
</evidence>
<dbReference type="OrthoDB" id="10018097at2"/>
<accession>F0RHE5</accession>
<feature type="transmembrane region" description="Helical" evidence="1">
    <location>
        <begin position="209"/>
        <end position="230"/>
    </location>
</feature>
<keyword evidence="3" id="KW-1185">Reference proteome</keyword>
<feature type="transmembrane region" description="Helical" evidence="1">
    <location>
        <begin position="104"/>
        <end position="121"/>
    </location>
</feature>
<organism evidence="2 3">
    <name type="scientific">Cellulophaga lytica (strain ATCC 23178 / DSM 7489 / JCM 8516 / NBRC 14961 / NCIMB 1423 / VKM B-1433 / Cy l20)</name>
    <dbReference type="NCBI Taxonomy" id="867900"/>
    <lineage>
        <taxon>Bacteria</taxon>
        <taxon>Pseudomonadati</taxon>
        <taxon>Bacteroidota</taxon>
        <taxon>Flavobacteriia</taxon>
        <taxon>Flavobacteriales</taxon>
        <taxon>Flavobacteriaceae</taxon>
        <taxon>Cellulophaga</taxon>
    </lineage>
</organism>
<feature type="transmembrane region" description="Helical" evidence="1">
    <location>
        <begin position="407"/>
        <end position="424"/>
    </location>
</feature>
<feature type="transmembrane region" description="Helical" evidence="1">
    <location>
        <begin position="127"/>
        <end position="150"/>
    </location>
</feature>
<protein>
    <recommendedName>
        <fullName evidence="4">O-antigen polymerase</fullName>
    </recommendedName>
</protein>
<feature type="transmembrane region" description="Helical" evidence="1">
    <location>
        <begin position="375"/>
        <end position="395"/>
    </location>
</feature>
<gene>
    <name evidence="2" type="ordered locus">Celly_1359</name>
</gene>
<feature type="transmembrane region" description="Helical" evidence="1">
    <location>
        <begin position="242"/>
        <end position="260"/>
    </location>
</feature>
<dbReference type="Proteomes" id="UP000007487">
    <property type="component" value="Chromosome"/>
</dbReference>
<feature type="transmembrane region" description="Helical" evidence="1">
    <location>
        <begin position="303"/>
        <end position="322"/>
    </location>
</feature>